<feature type="region of interest" description="Disordered" evidence="1">
    <location>
        <begin position="1"/>
        <end position="46"/>
    </location>
</feature>
<dbReference type="Proteomes" id="UP000789396">
    <property type="component" value="Unassembled WGS sequence"/>
</dbReference>
<evidence type="ECO:0000256" key="1">
    <source>
        <dbReference type="SAM" id="MobiDB-lite"/>
    </source>
</evidence>
<evidence type="ECO:0000313" key="2">
    <source>
        <dbReference type="EMBL" id="CAG8675219.1"/>
    </source>
</evidence>
<feature type="compositionally biased region" description="Acidic residues" evidence="1">
    <location>
        <begin position="1"/>
        <end position="18"/>
    </location>
</feature>
<feature type="compositionally biased region" description="Polar residues" evidence="1">
    <location>
        <begin position="19"/>
        <end position="31"/>
    </location>
</feature>
<organism evidence="2 3">
    <name type="scientific">Racocetra fulgida</name>
    <dbReference type="NCBI Taxonomy" id="60492"/>
    <lineage>
        <taxon>Eukaryota</taxon>
        <taxon>Fungi</taxon>
        <taxon>Fungi incertae sedis</taxon>
        <taxon>Mucoromycota</taxon>
        <taxon>Glomeromycotina</taxon>
        <taxon>Glomeromycetes</taxon>
        <taxon>Diversisporales</taxon>
        <taxon>Gigasporaceae</taxon>
        <taxon>Racocetra</taxon>
    </lineage>
</organism>
<dbReference type="EMBL" id="CAJVPZ010016690">
    <property type="protein sequence ID" value="CAG8675219.1"/>
    <property type="molecule type" value="Genomic_DNA"/>
</dbReference>
<evidence type="ECO:0000313" key="3">
    <source>
        <dbReference type="Proteomes" id="UP000789396"/>
    </source>
</evidence>
<accession>A0A9N9HHX1</accession>
<gene>
    <name evidence="2" type="ORF">RFULGI_LOCUS9390</name>
</gene>
<proteinExistence type="predicted"/>
<reference evidence="2" key="1">
    <citation type="submission" date="2021-06" db="EMBL/GenBank/DDBJ databases">
        <authorList>
            <person name="Kallberg Y."/>
            <person name="Tangrot J."/>
            <person name="Rosling A."/>
        </authorList>
    </citation>
    <scope>NUCLEOTIDE SEQUENCE</scope>
    <source>
        <strain evidence="2">IN212</strain>
    </source>
</reference>
<comment type="caution">
    <text evidence="2">The sequence shown here is derived from an EMBL/GenBank/DDBJ whole genome shotgun (WGS) entry which is preliminary data.</text>
</comment>
<feature type="non-terminal residue" evidence="2">
    <location>
        <position position="70"/>
    </location>
</feature>
<protein>
    <submittedName>
        <fullName evidence="2">18311_t:CDS:1</fullName>
    </submittedName>
</protein>
<keyword evidence="3" id="KW-1185">Reference proteome</keyword>
<name>A0A9N9HHX1_9GLOM</name>
<sequence>MDSENTEFYDYSDVEESNESTQTPEPNSVSSTTKKQQQTTNAINETREVFNQYFAESPKLTNNTKSGADE</sequence>
<dbReference type="AlphaFoldDB" id="A0A9N9HHX1"/>